<dbReference type="SMART" id="SM00256">
    <property type="entry name" value="FBOX"/>
    <property type="match status" value="1"/>
</dbReference>
<dbReference type="OMA" id="IHNRRKA"/>
<dbReference type="InterPro" id="IPR036047">
    <property type="entry name" value="F-box-like_dom_sf"/>
</dbReference>
<dbReference type="OrthoDB" id="8864979at2759"/>
<dbReference type="InterPro" id="IPR025204">
    <property type="entry name" value="CENP-L"/>
</dbReference>
<protein>
    <submittedName>
        <fullName evidence="3">CENP-A-nucleosome distal centromere subunit CENP-L</fullName>
    </submittedName>
</protein>
<keyword evidence="4" id="KW-1185">Reference proteome</keyword>
<gene>
    <name evidence="3" type="ORF">PGRI_054210</name>
</gene>
<dbReference type="RefSeq" id="XP_040645101.1">
    <property type="nucleotide sequence ID" value="XM_040793134.1"/>
</dbReference>
<evidence type="ECO:0000313" key="4">
    <source>
        <dbReference type="Proteomes" id="UP000070168"/>
    </source>
</evidence>
<dbReference type="Proteomes" id="UP000070168">
    <property type="component" value="Unassembled WGS sequence"/>
</dbReference>
<dbReference type="AlphaFoldDB" id="A0A135LC71"/>
<accession>A0A135LC71</accession>
<evidence type="ECO:0000313" key="3">
    <source>
        <dbReference type="EMBL" id="KXG46565.1"/>
    </source>
</evidence>
<feature type="domain" description="F-box" evidence="2">
    <location>
        <begin position="51"/>
        <end position="91"/>
    </location>
</feature>
<proteinExistence type="predicted"/>
<dbReference type="CDD" id="cd09917">
    <property type="entry name" value="F-box_SF"/>
    <property type="match status" value="1"/>
</dbReference>
<dbReference type="EMBL" id="LHQR01000069">
    <property type="protein sequence ID" value="KXG46565.1"/>
    <property type="molecule type" value="Genomic_DNA"/>
</dbReference>
<dbReference type="Pfam" id="PF12937">
    <property type="entry name" value="F-box-like"/>
    <property type="match status" value="1"/>
</dbReference>
<name>A0A135LC71_PENPA</name>
<comment type="caution">
    <text evidence="3">The sequence shown here is derived from an EMBL/GenBank/DDBJ whole genome shotgun (WGS) entry which is preliminary data.</text>
</comment>
<sequence>MTGFAKFALSVQKVRAAIHNRRKAGAKDQRGSSSSLRNDHADPSVSSPWDLPVEIQIRIFAYCGITDFHSLRLVCKAFCQLLTRNEHDIVRQYLRLRRHGTLPSPIDDTRAYTRNPGDDVVLLSDLFPPSKSARGGHLYTFKYLHGLRRRQMLCSRLSYYLADRILDRFVQTEPAVMRASFPANRNERNALVKRGIARIRFHLAPLMYYTLYFLETYTSARREHTHTLVQQYEAGQLPVPLPLDIRQMMYRELQTRILQSPPFTDTAALVATHHCMHLLVSYIRFAMSPDGQSEIDDSWISSLLTLAPFVRIVEFFSAEIGDGGNQRTQRKDFMYNFHKDTTSYEKDRMNSVVFARSSTRNLHSSVQDIWFAAAEAELKARHAIHHDVEHVWIWNDNQAALKTYATRLRDHLTGDVLPGIHTSSGAVDDDALSKTGALKDCLWRPIAPQSVRDDGPSRSQNTTFPGILVTLKYENIIYKAALLADTKSSPNQRTGSTSLPLLLTRFPTALRQTFLTFLSTNFDTYCSPLRLSSSFLCAGLETYLDTLRTKQPSTSDTVEEVIKELQLTLSFSPSIAPELRSLNVSVTRASLAGFLRDQPKQSAPKSRSLQDKLRSPFIANLTSYLETHLAMKLDLDGSSSDKVAKQHVRLSKIACAAFVLGGEGRVKLVVAADRDTGDVDKSSRVPGDKNELALEAGECLLRSVIQKAVLEDHSTT</sequence>
<evidence type="ECO:0000259" key="2">
    <source>
        <dbReference type="SMART" id="SM00256"/>
    </source>
</evidence>
<reference evidence="3 4" key="1">
    <citation type="journal article" date="2016" name="BMC Genomics">
        <title>Genome sequencing and secondary metabolism of the postharvest pathogen Penicillium griseofulvum.</title>
        <authorList>
            <person name="Banani H."/>
            <person name="Marcet-Houben M."/>
            <person name="Ballester A.R."/>
            <person name="Abbruscato P."/>
            <person name="Gonzalez-Candelas L."/>
            <person name="Gabaldon T."/>
            <person name="Spadaro D."/>
        </authorList>
    </citation>
    <scope>NUCLEOTIDE SEQUENCE [LARGE SCALE GENOMIC DNA]</scope>
    <source>
        <strain evidence="3 4">PG3</strain>
    </source>
</reference>
<feature type="region of interest" description="Disordered" evidence="1">
    <location>
        <begin position="20"/>
        <end position="46"/>
    </location>
</feature>
<dbReference type="Pfam" id="PF13092">
    <property type="entry name" value="CENP-L"/>
    <property type="match status" value="1"/>
</dbReference>
<dbReference type="SUPFAM" id="SSF81383">
    <property type="entry name" value="F-box domain"/>
    <property type="match status" value="1"/>
</dbReference>
<evidence type="ECO:0000256" key="1">
    <source>
        <dbReference type="SAM" id="MobiDB-lite"/>
    </source>
</evidence>
<organism evidence="3 4">
    <name type="scientific">Penicillium patulum</name>
    <name type="common">Penicillium griseofulvum</name>
    <dbReference type="NCBI Taxonomy" id="5078"/>
    <lineage>
        <taxon>Eukaryota</taxon>
        <taxon>Fungi</taxon>
        <taxon>Dikarya</taxon>
        <taxon>Ascomycota</taxon>
        <taxon>Pezizomycotina</taxon>
        <taxon>Eurotiomycetes</taxon>
        <taxon>Eurotiomycetidae</taxon>
        <taxon>Eurotiales</taxon>
        <taxon>Aspergillaceae</taxon>
        <taxon>Penicillium</taxon>
    </lineage>
</organism>
<dbReference type="GeneID" id="63708434"/>
<dbReference type="InterPro" id="IPR001810">
    <property type="entry name" value="F-box_dom"/>
</dbReference>